<dbReference type="InterPro" id="IPR000119">
    <property type="entry name" value="Hist_DNA-bd"/>
</dbReference>
<dbReference type="InterPro" id="IPR010992">
    <property type="entry name" value="IHF-like_DNA-bd_dom_sf"/>
</dbReference>
<organism evidence="5 6">
    <name type="scientific">Georgfuchsia toluolica</name>
    <dbReference type="NCBI Taxonomy" id="424218"/>
    <lineage>
        <taxon>Bacteria</taxon>
        <taxon>Pseudomonadati</taxon>
        <taxon>Pseudomonadota</taxon>
        <taxon>Betaproteobacteria</taxon>
        <taxon>Nitrosomonadales</taxon>
        <taxon>Sterolibacteriaceae</taxon>
        <taxon>Georgfuchsia</taxon>
    </lineage>
</organism>
<evidence type="ECO:0000313" key="6">
    <source>
        <dbReference type="Proteomes" id="UP000742786"/>
    </source>
</evidence>
<name>A0A916J554_9PROT</name>
<keyword evidence="2 5" id="KW-0238">DNA-binding</keyword>
<evidence type="ECO:0000256" key="4">
    <source>
        <dbReference type="SAM" id="MobiDB-lite"/>
    </source>
</evidence>
<dbReference type="GO" id="GO:0030527">
    <property type="term" value="F:structural constituent of chromatin"/>
    <property type="evidence" value="ECO:0007669"/>
    <property type="project" value="InterPro"/>
</dbReference>
<feature type="compositionally biased region" description="Low complexity" evidence="4">
    <location>
        <begin position="1"/>
        <end position="10"/>
    </location>
</feature>
<dbReference type="SMART" id="SM00411">
    <property type="entry name" value="BHL"/>
    <property type="match status" value="1"/>
</dbReference>
<dbReference type="AlphaFoldDB" id="A0A916J554"/>
<evidence type="ECO:0000256" key="2">
    <source>
        <dbReference type="ARBA" id="ARBA00023125"/>
    </source>
</evidence>
<dbReference type="GO" id="GO:0003677">
    <property type="term" value="F:DNA binding"/>
    <property type="evidence" value="ECO:0007669"/>
    <property type="project" value="UniProtKB-KW"/>
</dbReference>
<sequence length="132" mass="13660">MATKPKTSNKASKKPAAKKAAPKAAPVVKPIKEALTKAGLVTQLAQVSGVEAKAVKAVLAALEVTALGSVSKKGLGAFVLPGLLKVTAQNVPAKAKRFGKDPFTGVERWFPAKPASVRVKVRALKKLKDAAL</sequence>
<proteinExistence type="inferred from homology"/>
<comment type="similarity">
    <text evidence="1 3">Belongs to the bacterial histone-like protein family.</text>
</comment>
<evidence type="ECO:0000256" key="1">
    <source>
        <dbReference type="ARBA" id="ARBA00010529"/>
    </source>
</evidence>
<keyword evidence="6" id="KW-1185">Reference proteome</keyword>
<feature type="region of interest" description="Disordered" evidence="4">
    <location>
        <begin position="1"/>
        <end position="25"/>
    </location>
</feature>
<dbReference type="Pfam" id="PF00216">
    <property type="entry name" value="Bac_DNA_binding"/>
    <property type="match status" value="1"/>
</dbReference>
<feature type="compositionally biased region" description="Basic residues" evidence="4">
    <location>
        <begin position="11"/>
        <end position="21"/>
    </location>
</feature>
<protein>
    <submittedName>
        <fullName evidence="5">DNA-binding protein</fullName>
    </submittedName>
</protein>
<dbReference type="RefSeq" id="WP_220636022.1">
    <property type="nucleotide sequence ID" value="NZ_CAJQUM010000001.1"/>
</dbReference>
<accession>A0A916J554</accession>
<dbReference type="SUPFAM" id="SSF47729">
    <property type="entry name" value="IHF-like DNA-binding proteins"/>
    <property type="match status" value="1"/>
</dbReference>
<dbReference type="CDD" id="cd13834">
    <property type="entry name" value="HU_like"/>
    <property type="match status" value="1"/>
</dbReference>
<reference evidence="5" key="1">
    <citation type="submission" date="2021-04" db="EMBL/GenBank/DDBJ databases">
        <authorList>
            <person name="Hornung B."/>
        </authorList>
    </citation>
    <scope>NUCLEOTIDE SEQUENCE</scope>
    <source>
        <strain evidence="5">G5G6</strain>
    </source>
</reference>
<dbReference type="Proteomes" id="UP000742786">
    <property type="component" value="Unassembled WGS sequence"/>
</dbReference>
<dbReference type="EMBL" id="CAJQUM010000001">
    <property type="protein sequence ID" value="CAG4884146.1"/>
    <property type="molecule type" value="Genomic_DNA"/>
</dbReference>
<comment type="caution">
    <text evidence="5">The sequence shown here is derived from an EMBL/GenBank/DDBJ whole genome shotgun (WGS) entry which is preliminary data.</text>
</comment>
<evidence type="ECO:0000256" key="3">
    <source>
        <dbReference type="RuleBase" id="RU003939"/>
    </source>
</evidence>
<evidence type="ECO:0000313" key="5">
    <source>
        <dbReference type="EMBL" id="CAG4884146.1"/>
    </source>
</evidence>
<gene>
    <name evidence="5" type="ORF">GTOL_12029</name>
</gene>
<dbReference type="Gene3D" id="4.10.520.10">
    <property type="entry name" value="IHF-like DNA-binding proteins"/>
    <property type="match status" value="1"/>
</dbReference>